<gene>
    <name evidence="6" type="ORF">C7457_0139</name>
</gene>
<dbReference type="InterPro" id="IPR010992">
    <property type="entry name" value="IHF-like_DNA-bd_dom_sf"/>
</dbReference>
<proteinExistence type="inferred from homology"/>
<dbReference type="Proteomes" id="UP000280881">
    <property type="component" value="Unassembled WGS sequence"/>
</dbReference>
<protein>
    <submittedName>
        <fullName evidence="6">DNA-binding protein HU-beta</fullName>
    </submittedName>
</protein>
<dbReference type="InterPro" id="IPR000119">
    <property type="entry name" value="Hist_DNA-bd"/>
</dbReference>
<dbReference type="PANTHER" id="PTHR33175">
    <property type="entry name" value="DNA-BINDING PROTEIN HU"/>
    <property type="match status" value="1"/>
</dbReference>
<evidence type="ECO:0000313" key="7">
    <source>
        <dbReference type="Proteomes" id="UP000280881"/>
    </source>
</evidence>
<dbReference type="GO" id="GO:0005829">
    <property type="term" value="C:cytosol"/>
    <property type="evidence" value="ECO:0007669"/>
    <property type="project" value="TreeGrafter"/>
</dbReference>
<accession>A0A420W7K4</accession>
<dbReference type="CDD" id="cd13836">
    <property type="entry name" value="IHF_B"/>
    <property type="match status" value="1"/>
</dbReference>
<dbReference type="GO" id="GO:0030527">
    <property type="term" value="F:structural constituent of chromatin"/>
    <property type="evidence" value="ECO:0007669"/>
    <property type="project" value="InterPro"/>
</dbReference>
<comment type="caution">
    <text evidence="6">The sequence shown here is derived from an EMBL/GenBank/DDBJ whole genome shotgun (WGS) entry which is preliminary data.</text>
</comment>
<dbReference type="PROSITE" id="PS00045">
    <property type="entry name" value="HISTONE_LIKE"/>
    <property type="match status" value="1"/>
</dbReference>
<dbReference type="SUPFAM" id="SSF47729">
    <property type="entry name" value="IHF-like DNA-binding proteins"/>
    <property type="match status" value="1"/>
</dbReference>
<evidence type="ECO:0000256" key="5">
    <source>
        <dbReference type="SAM" id="MobiDB-lite"/>
    </source>
</evidence>
<organism evidence="6 7">
    <name type="scientific">Thermovibrio guaymasensis</name>
    <dbReference type="NCBI Taxonomy" id="240167"/>
    <lineage>
        <taxon>Bacteria</taxon>
        <taxon>Pseudomonadati</taxon>
        <taxon>Aquificota</taxon>
        <taxon>Aquificia</taxon>
        <taxon>Desulfurobacteriales</taxon>
        <taxon>Desulfurobacteriaceae</taxon>
        <taxon>Thermovibrio</taxon>
    </lineage>
</organism>
<keyword evidence="7" id="KW-1185">Reference proteome</keyword>
<dbReference type="GO" id="GO:0003677">
    <property type="term" value="F:DNA binding"/>
    <property type="evidence" value="ECO:0007669"/>
    <property type="project" value="UniProtKB-KW"/>
</dbReference>
<sequence length="99" mass="11008">MTKSELVAAMAERAGIRKKDSEAALNAFIEVVTEALKKGDKVEIRGFGTFLMKERAPRVARNPKTGEKVEVPAKLVPAFKPGKDLKEATEKELKKKKRK</sequence>
<dbReference type="EMBL" id="RBIE01000001">
    <property type="protein sequence ID" value="RKQ63274.1"/>
    <property type="molecule type" value="Genomic_DNA"/>
</dbReference>
<evidence type="ECO:0000313" key="6">
    <source>
        <dbReference type="EMBL" id="RKQ63274.1"/>
    </source>
</evidence>
<feature type="region of interest" description="Disordered" evidence="5">
    <location>
        <begin position="80"/>
        <end position="99"/>
    </location>
</feature>
<dbReference type="Gene3D" id="4.10.520.10">
    <property type="entry name" value="IHF-like DNA-binding proteins"/>
    <property type="match status" value="1"/>
</dbReference>
<name>A0A420W7K4_9BACT</name>
<dbReference type="GO" id="GO:0030261">
    <property type="term" value="P:chromosome condensation"/>
    <property type="evidence" value="ECO:0007669"/>
    <property type="project" value="UniProtKB-KW"/>
</dbReference>
<comment type="similarity">
    <text evidence="1 4">Belongs to the bacterial histone-like protein family.</text>
</comment>
<dbReference type="OrthoDB" id="9799835at2"/>
<dbReference type="Pfam" id="PF00216">
    <property type="entry name" value="Bac_DNA_binding"/>
    <property type="match status" value="1"/>
</dbReference>
<evidence type="ECO:0000256" key="4">
    <source>
        <dbReference type="RuleBase" id="RU003939"/>
    </source>
</evidence>
<dbReference type="PANTHER" id="PTHR33175:SF3">
    <property type="entry name" value="DNA-BINDING PROTEIN HU-BETA"/>
    <property type="match status" value="1"/>
</dbReference>
<dbReference type="InterPro" id="IPR020816">
    <property type="entry name" value="Histone-like_DNA-bd_CS"/>
</dbReference>
<feature type="compositionally biased region" description="Basic and acidic residues" evidence="5">
    <location>
        <begin position="81"/>
        <end position="93"/>
    </location>
</feature>
<reference evidence="6 7" key="1">
    <citation type="submission" date="2018-10" db="EMBL/GenBank/DDBJ databases">
        <title>Genomic Encyclopedia of Type Strains, Phase IV (KMG-IV): sequencing the most valuable type-strain genomes for metagenomic binning, comparative biology and taxonomic classification.</title>
        <authorList>
            <person name="Goeker M."/>
        </authorList>
    </citation>
    <scope>NUCLEOTIDE SEQUENCE [LARGE SCALE GENOMIC DNA]</scope>
    <source>
        <strain evidence="6 7">DSM 15521</strain>
    </source>
</reference>
<evidence type="ECO:0000256" key="1">
    <source>
        <dbReference type="ARBA" id="ARBA00010529"/>
    </source>
</evidence>
<dbReference type="SMART" id="SM00411">
    <property type="entry name" value="BHL"/>
    <property type="match status" value="1"/>
</dbReference>
<keyword evidence="3 6" id="KW-0238">DNA-binding</keyword>
<dbReference type="RefSeq" id="WP_121169495.1">
    <property type="nucleotide sequence ID" value="NZ_RBIE01000001.1"/>
</dbReference>
<keyword evidence="2" id="KW-0226">DNA condensation</keyword>
<dbReference type="PRINTS" id="PR01727">
    <property type="entry name" value="DNABINDINGHU"/>
</dbReference>
<evidence type="ECO:0000256" key="2">
    <source>
        <dbReference type="ARBA" id="ARBA00023067"/>
    </source>
</evidence>
<evidence type="ECO:0000256" key="3">
    <source>
        <dbReference type="ARBA" id="ARBA00023125"/>
    </source>
</evidence>
<dbReference type="AlphaFoldDB" id="A0A420W7K4"/>